<evidence type="ECO:0000256" key="5">
    <source>
        <dbReference type="ARBA" id="ARBA00012827"/>
    </source>
</evidence>
<evidence type="ECO:0000256" key="11">
    <source>
        <dbReference type="PROSITE-ProRule" id="PRU00524"/>
    </source>
</evidence>
<dbReference type="InterPro" id="IPR017938">
    <property type="entry name" value="Riboflavin_synthase-like_b-brl"/>
</dbReference>
<dbReference type="SUPFAM" id="SSF63380">
    <property type="entry name" value="Riboflavin synthase domain-like"/>
    <property type="match status" value="2"/>
</dbReference>
<dbReference type="PANTHER" id="PTHR21098:SF12">
    <property type="entry name" value="RIBOFLAVIN SYNTHASE"/>
    <property type="match status" value="1"/>
</dbReference>
<name>A0A9X2DNG3_9BACI</name>
<dbReference type="GO" id="GO:0009231">
    <property type="term" value="P:riboflavin biosynthetic process"/>
    <property type="evidence" value="ECO:0007669"/>
    <property type="project" value="UniProtKB-KW"/>
</dbReference>
<dbReference type="EC" id="2.5.1.9" evidence="5 10"/>
<dbReference type="InterPro" id="IPR023366">
    <property type="entry name" value="ATP_synth_asu-like_sf"/>
</dbReference>
<evidence type="ECO:0000256" key="3">
    <source>
        <dbReference type="ARBA" id="ARBA00004887"/>
    </source>
</evidence>
<keyword evidence="9" id="KW-0677">Repeat</keyword>
<dbReference type="Proteomes" id="UP001139179">
    <property type="component" value="Unassembled WGS sequence"/>
</dbReference>
<dbReference type="NCBIfam" id="NF006767">
    <property type="entry name" value="PRK09289.1"/>
    <property type="match status" value="1"/>
</dbReference>
<comment type="subunit">
    <text evidence="4">Homotrimer.</text>
</comment>
<evidence type="ECO:0000313" key="13">
    <source>
        <dbReference type="EMBL" id="MCM3713701.1"/>
    </source>
</evidence>
<keyword evidence="14" id="KW-1185">Reference proteome</keyword>
<comment type="caution">
    <text evidence="13">The sequence shown here is derived from an EMBL/GenBank/DDBJ whole genome shotgun (WGS) entry which is preliminary data.</text>
</comment>
<feature type="domain" description="Lumazine-binding" evidence="12">
    <location>
        <begin position="1"/>
        <end position="96"/>
    </location>
</feature>
<dbReference type="PANTHER" id="PTHR21098">
    <property type="entry name" value="RIBOFLAVIN SYNTHASE ALPHA CHAIN"/>
    <property type="match status" value="1"/>
</dbReference>
<dbReference type="Gene3D" id="2.40.30.20">
    <property type="match status" value="2"/>
</dbReference>
<evidence type="ECO:0000259" key="12">
    <source>
        <dbReference type="PROSITE" id="PS51177"/>
    </source>
</evidence>
<evidence type="ECO:0000256" key="8">
    <source>
        <dbReference type="ARBA" id="ARBA00022679"/>
    </source>
</evidence>
<evidence type="ECO:0000256" key="10">
    <source>
        <dbReference type="NCBIfam" id="TIGR00187"/>
    </source>
</evidence>
<evidence type="ECO:0000256" key="9">
    <source>
        <dbReference type="ARBA" id="ARBA00022737"/>
    </source>
</evidence>
<dbReference type="GO" id="GO:0004746">
    <property type="term" value="F:riboflavin synthase activity"/>
    <property type="evidence" value="ECO:0007669"/>
    <property type="project" value="UniProtKB-UniRule"/>
</dbReference>
<proteinExistence type="predicted"/>
<organism evidence="13 14">
    <name type="scientific">Halalkalibacter oceani</name>
    <dbReference type="NCBI Taxonomy" id="1653776"/>
    <lineage>
        <taxon>Bacteria</taxon>
        <taxon>Bacillati</taxon>
        <taxon>Bacillota</taxon>
        <taxon>Bacilli</taxon>
        <taxon>Bacillales</taxon>
        <taxon>Bacillaceae</taxon>
        <taxon>Halalkalibacter</taxon>
    </lineage>
</organism>
<comment type="catalytic activity">
    <reaction evidence="1">
        <text>2 6,7-dimethyl-8-(1-D-ribityl)lumazine + H(+) = 5-amino-6-(D-ribitylamino)uracil + riboflavin</text>
        <dbReference type="Rhea" id="RHEA:20772"/>
        <dbReference type="ChEBI" id="CHEBI:15378"/>
        <dbReference type="ChEBI" id="CHEBI:15934"/>
        <dbReference type="ChEBI" id="CHEBI:57986"/>
        <dbReference type="ChEBI" id="CHEBI:58201"/>
        <dbReference type="EC" id="2.5.1.9"/>
    </reaction>
</comment>
<evidence type="ECO:0000256" key="4">
    <source>
        <dbReference type="ARBA" id="ARBA00011233"/>
    </source>
</evidence>
<evidence type="ECO:0000313" key="14">
    <source>
        <dbReference type="Proteomes" id="UP001139179"/>
    </source>
</evidence>
<dbReference type="EMBL" id="JAMBOL010000003">
    <property type="protein sequence ID" value="MCM3713701.1"/>
    <property type="molecule type" value="Genomic_DNA"/>
</dbReference>
<keyword evidence="7" id="KW-0686">Riboflavin biosynthesis</keyword>
<protein>
    <recommendedName>
        <fullName evidence="6 10">Riboflavin synthase</fullName>
        <ecNumber evidence="5 10">2.5.1.9</ecNumber>
    </recommendedName>
</protein>
<gene>
    <name evidence="13" type="primary">ribE</name>
    <name evidence="13" type="ORF">M3202_06355</name>
</gene>
<dbReference type="CDD" id="cd00402">
    <property type="entry name" value="Riboflavin_synthase_like"/>
    <property type="match status" value="1"/>
</dbReference>
<dbReference type="InterPro" id="IPR001783">
    <property type="entry name" value="Lumazine-bd"/>
</dbReference>
<dbReference type="PROSITE" id="PS51177">
    <property type="entry name" value="LUMAZINE_BIND"/>
    <property type="match status" value="2"/>
</dbReference>
<dbReference type="InterPro" id="IPR026017">
    <property type="entry name" value="Lumazine-bd_dom"/>
</dbReference>
<feature type="domain" description="Lumazine-binding" evidence="12">
    <location>
        <begin position="97"/>
        <end position="193"/>
    </location>
</feature>
<reference evidence="13" key="1">
    <citation type="submission" date="2022-05" db="EMBL/GenBank/DDBJ databases">
        <title>Comparative Genomics of Spacecraft Associated Microbes.</title>
        <authorList>
            <person name="Tran M.T."/>
            <person name="Wright A."/>
            <person name="Seuylemezian A."/>
            <person name="Eisen J."/>
            <person name="Coil D."/>
        </authorList>
    </citation>
    <scope>NUCLEOTIDE SEQUENCE</scope>
    <source>
        <strain evidence="13">214.1.1</strain>
    </source>
</reference>
<comment type="function">
    <text evidence="2">Catalyzes the dismutation of two molecules of 6,7-dimethyl-8-ribityllumazine, resulting in the formation of riboflavin and 5-amino-6-(D-ribitylamino)uracil.</text>
</comment>
<dbReference type="Pfam" id="PF00677">
    <property type="entry name" value="Lum_binding"/>
    <property type="match status" value="2"/>
</dbReference>
<evidence type="ECO:0000256" key="1">
    <source>
        <dbReference type="ARBA" id="ARBA00000968"/>
    </source>
</evidence>
<accession>A0A9X2DNG3</accession>
<feature type="repeat" description="Lumazine-binding" evidence="11">
    <location>
        <begin position="1"/>
        <end position="96"/>
    </location>
</feature>
<evidence type="ECO:0000256" key="2">
    <source>
        <dbReference type="ARBA" id="ARBA00002803"/>
    </source>
</evidence>
<keyword evidence="8 13" id="KW-0808">Transferase</keyword>
<dbReference type="NCBIfam" id="NF009566">
    <property type="entry name" value="PRK13020.1"/>
    <property type="match status" value="1"/>
</dbReference>
<dbReference type="FunFam" id="2.40.30.20:FF:000003">
    <property type="entry name" value="Riboflavin synthase, alpha subunit"/>
    <property type="match status" value="1"/>
</dbReference>
<comment type="pathway">
    <text evidence="3">Cofactor biosynthesis; riboflavin biosynthesis; riboflavin from 2-hydroxy-3-oxobutyl phosphate and 5-amino-6-(D-ribitylamino)uracil: step 2/2.</text>
</comment>
<feature type="repeat" description="Lumazine-binding" evidence="11">
    <location>
        <begin position="97"/>
        <end position="193"/>
    </location>
</feature>
<evidence type="ECO:0000256" key="6">
    <source>
        <dbReference type="ARBA" id="ARBA00013950"/>
    </source>
</evidence>
<dbReference type="AlphaFoldDB" id="A0A9X2DNG3"/>
<dbReference type="FunFam" id="2.40.30.20:FF:000004">
    <property type="entry name" value="Riboflavin synthase, alpha subunit"/>
    <property type="match status" value="1"/>
</dbReference>
<dbReference type="PIRSF" id="PIRSF000498">
    <property type="entry name" value="Riboflavin_syn_A"/>
    <property type="match status" value="1"/>
</dbReference>
<sequence>MFTGIIEEIGTIEDVRQSGDAMVMKLAAKRILADVKLGDSIAVNGVCLTVTSFTAGSFTVDIMPETVRATSLQGLGRGAKVNLERAMSAGGRFGGHFVSGHVDGIGTIIAKKPEHNAVYYQIAVSPELRHYMVEKGSVAVDGTSLTIFSVDDHSFTISIIPHTLTETIIGAKTVGDKVNIECDMVGKYIEQFIRKRFDASAERSTESLSGAFLEKHGFK</sequence>
<dbReference type="RefSeq" id="WP_251195949.1">
    <property type="nucleotide sequence ID" value="NZ_JAMBOL010000003.1"/>
</dbReference>
<dbReference type="NCBIfam" id="TIGR00187">
    <property type="entry name" value="ribE"/>
    <property type="match status" value="1"/>
</dbReference>
<evidence type="ECO:0000256" key="7">
    <source>
        <dbReference type="ARBA" id="ARBA00022619"/>
    </source>
</evidence>